<dbReference type="InterPro" id="IPR052016">
    <property type="entry name" value="Bact_Sigma-Reg"/>
</dbReference>
<gene>
    <name evidence="3" type="ORF">GCU69_21940</name>
</gene>
<dbReference type="Pfam" id="PF07228">
    <property type="entry name" value="SpoIIE"/>
    <property type="match status" value="1"/>
</dbReference>
<dbReference type="SUPFAM" id="SSF81606">
    <property type="entry name" value="PP2C-like"/>
    <property type="match status" value="1"/>
</dbReference>
<keyword evidence="1" id="KW-0378">Hydrolase</keyword>
<dbReference type="PANTHER" id="PTHR43156">
    <property type="entry name" value="STAGE II SPORULATION PROTEIN E-RELATED"/>
    <property type="match status" value="1"/>
</dbReference>
<sequence>MLSGLLGDSHLLAFEQIPAAVARHAAVAGVDDVLIHLVDLREHVLRVLPPGRVGGTGPPGRADTGTGDGLSVQGTVAGRAFQYGKVLPAETGTGGGPPHQWWVPLLDGTERLGVLYVSTSRDDDRVARDMEDLASLVAVIVVSKRGFSDAHARLMRTEPLNIAAEMQWHLMQPRTYADDRVVIAASMEPAHQVSGDAFEYAISGDTVHVAVFDAMGHDTSAGLTANLAMAACRNHRREGRPLAVIGEEIERELLEQFGPTRYVTGVLAELDTRTGLLSWVNRGHQQPVVIRGGRWTTHLRCRPAHPMGANLGLPTHVCQEQLEPGDRLVLYTDGITEARRPGGREFGLHRFVDFLVRQHADGLPAPETLRRLTQSILDYHDGQLDDDATVLVLEWHGPAARPGREIADSAGLPDHPGP</sequence>
<keyword evidence="4" id="KW-1185">Reference proteome</keyword>
<proteinExistence type="predicted"/>
<dbReference type="EMBL" id="WHPN01000336">
    <property type="protein sequence ID" value="KAF4407016.1"/>
    <property type="molecule type" value="Genomic_DNA"/>
</dbReference>
<organism evidence="3 4">
    <name type="scientific">Streptomyces lycii</name>
    <dbReference type="NCBI Taxonomy" id="2654337"/>
    <lineage>
        <taxon>Bacteria</taxon>
        <taxon>Bacillati</taxon>
        <taxon>Actinomycetota</taxon>
        <taxon>Actinomycetes</taxon>
        <taxon>Kitasatosporales</taxon>
        <taxon>Streptomycetaceae</taxon>
        <taxon>Streptomyces</taxon>
    </lineage>
</organism>
<accession>A0ABQ7FGQ9</accession>
<evidence type="ECO:0000313" key="4">
    <source>
        <dbReference type="Proteomes" id="UP000621266"/>
    </source>
</evidence>
<name>A0ABQ7FGQ9_9ACTN</name>
<dbReference type="Gene3D" id="3.60.40.10">
    <property type="entry name" value="PPM-type phosphatase domain"/>
    <property type="match status" value="1"/>
</dbReference>
<dbReference type="InterPro" id="IPR001932">
    <property type="entry name" value="PPM-type_phosphatase-like_dom"/>
</dbReference>
<protein>
    <submittedName>
        <fullName evidence="3">Serine/threonine-protein phosphatase</fullName>
    </submittedName>
</protein>
<reference evidence="3 4" key="1">
    <citation type="submission" date="2019-10" db="EMBL/GenBank/DDBJ databases">
        <title>Streptomyces tenebrisbrunneis sp.nov., an endogenous actinomycete isolated from of Lycium ruthenicum.</title>
        <authorList>
            <person name="Ma L."/>
        </authorList>
    </citation>
    <scope>NUCLEOTIDE SEQUENCE [LARGE SCALE GENOMIC DNA]</scope>
    <source>
        <strain evidence="3 4">TRM 66187</strain>
    </source>
</reference>
<feature type="domain" description="PPM-type phosphatase" evidence="2">
    <location>
        <begin position="178"/>
        <end position="395"/>
    </location>
</feature>
<dbReference type="InterPro" id="IPR036457">
    <property type="entry name" value="PPM-type-like_dom_sf"/>
</dbReference>
<evidence type="ECO:0000256" key="1">
    <source>
        <dbReference type="ARBA" id="ARBA00022801"/>
    </source>
</evidence>
<dbReference type="SMART" id="SM00331">
    <property type="entry name" value="PP2C_SIG"/>
    <property type="match status" value="1"/>
</dbReference>
<comment type="caution">
    <text evidence="3">The sequence shown here is derived from an EMBL/GenBank/DDBJ whole genome shotgun (WGS) entry which is preliminary data.</text>
</comment>
<dbReference type="PANTHER" id="PTHR43156:SF2">
    <property type="entry name" value="STAGE II SPORULATION PROTEIN E"/>
    <property type="match status" value="1"/>
</dbReference>
<evidence type="ECO:0000259" key="2">
    <source>
        <dbReference type="SMART" id="SM00331"/>
    </source>
</evidence>
<dbReference type="Proteomes" id="UP000621266">
    <property type="component" value="Unassembled WGS sequence"/>
</dbReference>
<evidence type="ECO:0000313" key="3">
    <source>
        <dbReference type="EMBL" id="KAF4407016.1"/>
    </source>
</evidence>